<dbReference type="CDD" id="cd05374">
    <property type="entry name" value="17beta-HSD-like_SDR_c"/>
    <property type="match status" value="1"/>
</dbReference>
<dbReference type="NCBIfam" id="NF004649">
    <property type="entry name" value="PRK05993.1"/>
    <property type="match status" value="1"/>
</dbReference>
<evidence type="ECO:0000256" key="1">
    <source>
        <dbReference type="ARBA" id="ARBA00006484"/>
    </source>
</evidence>
<dbReference type="PANTHER" id="PTHR43976:SF16">
    <property type="entry name" value="SHORT-CHAIN DEHYDROGENASE_REDUCTASE FAMILY PROTEIN"/>
    <property type="match status" value="1"/>
</dbReference>
<evidence type="ECO:0000313" key="3">
    <source>
        <dbReference type="EMBL" id="MCA2016492.1"/>
    </source>
</evidence>
<dbReference type="SUPFAM" id="SSF51735">
    <property type="entry name" value="NAD(P)-binding Rossmann-fold domains"/>
    <property type="match status" value="1"/>
</dbReference>
<sequence>MKTSPTLSILITGCSSGIGYMAAHALKKRGHEVVASCRHADDVKRLTEEGLTCIMLDLADEESIDHGVKQALELTENRLNALFNNGAYGLPGALEDLSTQGLREQFNTNFFGWHHLTTQLIPHFRQQSYARIVQNSSVLGFAAMKYRGAYNSSKFAIEGWTDTLRLELADTHIRVSLIEPGAIETQFRNNALAAFRHWIDIEHSVHQQEYQSQIDRLSRTQSRNKYALPAESCLPPLIHALESDNPKLRYRITKPTKIIAILKRLLPGKVIDKILLKSS</sequence>
<dbReference type="Proteomes" id="UP001199044">
    <property type="component" value="Unassembled WGS sequence"/>
</dbReference>
<evidence type="ECO:0000256" key="2">
    <source>
        <dbReference type="ARBA" id="ARBA00023002"/>
    </source>
</evidence>
<comment type="caution">
    <text evidence="3">The sequence shown here is derived from an EMBL/GenBank/DDBJ whole genome shotgun (WGS) entry which is preliminary data.</text>
</comment>
<dbReference type="PANTHER" id="PTHR43976">
    <property type="entry name" value="SHORT CHAIN DEHYDROGENASE"/>
    <property type="match status" value="1"/>
</dbReference>
<keyword evidence="4" id="KW-1185">Reference proteome</keyword>
<keyword evidence="2" id="KW-0560">Oxidoreductase</keyword>
<dbReference type="InterPro" id="IPR036291">
    <property type="entry name" value="NAD(P)-bd_dom_sf"/>
</dbReference>
<dbReference type="InterPro" id="IPR051911">
    <property type="entry name" value="SDR_oxidoreductase"/>
</dbReference>
<name>A0ABS7YNF3_9VIBR</name>
<dbReference type="InterPro" id="IPR002347">
    <property type="entry name" value="SDR_fam"/>
</dbReference>
<dbReference type="PRINTS" id="PR00081">
    <property type="entry name" value="GDHRDH"/>
</dbReference>
<proteinExistence type="inferred from homology"/>
<comment type="similarity">
    <text evidence="1">Belongs to the short-chain dehydrogenases/reductases (SDR) family.</text>
</comment>
<protein>
    <submittedName>
        <fullName evidence="3">SDR family oxidoreductase</fullName>
    </submittedName>
</protein>
<evidence type="ECO:0000313" key="4">
    <source>
        <dbReference type="Proteomes" id="UP001199044"/>
    </source>
</evidence>
<dbReference type="RefSeq" id="WP_225250504.1">
    <property type="nucleotide sequence ID" value="NZ_JAIWIU010000060.1"/>
</dbReference>
<dbReference type="PROSITE" id="PS00061">
    <property type="entry name" value="ADH_SHORT"/>
    <property type="match status" value="1"/>
</dbReference>
<dbReference type="Gene3D" id="3.40.50.720">
    <property type="entry name" value="NAD(P)-binding Rossmann-like Domain"/>
    <property type="match status" value="1"/>
</dbReference>
<reference evidence="4" key="1">
    <citation type="submission" date="2023-07" db="EMBL/GenBank/DDBJ databases">
        <title>Molecular identification of indigenous halophilic bacteria isolated from red sea cost, biodegradation of synthetic dyes and assessment of degraded metabolite toxicity.</title>
        <authorList>
            <person name="Chaieb K."/>
            <person name="Altayb H.N."/>
        </authorList>
    </citation>
    <scope>NUCLEOTIDE SEQUENCE [LARGE SCALE GENOMIC DNA]</scope>
    <source>
        <strain evidence="4">K20</strain>
    </source>
</reference>
<organism evidence="3 4">
    <name type="scientific">Vibrio tritonius</name>
    <dbReference type="NCBI Taxonomy" id="1435069"/>
    <lineage>
        <taxon>Bacteria</taxon>
        <taxon>Pseudomonadati</taxon>
        <taxon>Pseudomonadota</taxon>
        <taxon>Gammaproteobacteria</taxon>
        <taxon>Vibrionales</taxon>
        <taxon>Vibrionaceae</taxon>
        <taxon>Vibrio</taxon>
    </lineage>
</organism>
<accession>A0ABS7YNF3</accession>
<gene>
    <name evidence="3" type="ORF">LDJ79_10240</name>
</gene>
<dbReference type="InterPro" id="IPR020904">
    <property type="entry name" value="Sc_DH/Rdtase_CS"/>
</dbReference>
<dbReference type="EMBL" id="JAIWIU010000060">
    <property type="protein sequence ID" value="MCA2016492.1"/>
    <property type="molecule type" value="Genomic_DNA"/>
</dbReference>
<dbReference type="Pfam" id="PF00106">
    <property type="entry name" value="adh_short"/>
    <property type="match status" value="1"/>
</dbReference>